<proteinExistence type="predicted"/>
<name>A0A7G5DTX1_9PSED</name>
<accession>A0A7G5DTX1</accession>
<reference evidence="1 2" key="1">
    <citation type="journal article" date="2020" name="G3 (Bethesda)">
        <title>CeMbio - The Caenorhabditis elegans Microbiome Resource.</title>
        <authorList>
            <person name="Dirksen P."/>
            <person name="Assie A."/>
            <person name="Zimmermann J."/>
            <person name="Zhang F."/>
            <person name="Tietje A.M."/>
            <person name="Marsh S.A."/>
            <person name="Felix M.A."/>
            <person name="Shapira M."/>
            <person name="Kaleta C."/>
            <person name="Schulenburg H."/>
            <person name="Samuel B."/>
        </authorList>
    </citation>
    <scope>NUCLEOTIDE SEQUENCE [LARGE SCALE GENOMIC DNA]</scope>
    <source>
        <strain evidence="1 2">MSPm1</strain>
    </source>
</reference>
<keyword evidence="2" id="KW-1185">Reference proteome</keyword>
<evidence type="ECO:0000313" key="2">
    <source>
        <dbReference type="Proteomes" id="UP000515276"/>
    </source>
</evidence>
<gene>
    <name evidence="1" type="ORF">HS968_09085</name>
</gene>
<dbReference type="EMBL" id="CP059139">
    <property type="protein sequence ID" value="QMV65196.1"/>
    <property type="molecule type" value="Genomic_DNA"/>
</dbReference>
<dbReference type="Proteomes" id="UP000515276">
    <property type="component" value="Chromosome"/>
</dbReference>
<organism evidence="1 2">
    <name type="scientific">Pseudomonas berkeleyensis</name>
    <dbReference type="NCBI Taxonomy" id="2726956"/>
    <lineage>
        <taxon>Bacteria</taxon>
        <taxon>Pseudomonadati</taxon>
        <taxon>Pseudomonadota</taxon>
        <taxon>Gammaproteobacteria</taxon>
        <taxon>Pseudomonadales</taxon>
        <taxon>Pseudomonadaceae</taxon>
        <taxon>Pseudomonas</taxon>
    </lineage>
</organism>
<sequence length="239" mass="25778">MRFRLLRDGQVTASVKRVRVVRGWDTGSQLDIGEPTVDGEFTREVSIPIQLLVDRGEWAVVAIDDATPRLAITQYLDLSLGGVFTLNITSGSGGDVTDPALVDASVRVDRLPAVREVVVIERPATGEWRIAGRGQTDADGLASIDLAVTGGRVFAVAVDDYGVAFSPGLVVAVGQRIRPSVFAGVLYEITEAGTLPPTEPDWWPITVEDSRELGTGRAVARRYYRPLAHGPFPVELVDD</sequence>
<dbReference type="RefSeq" id="WP_182371047.1">
    <property type="nucleotide sequence ID" value="NZ_CP059139.1"/>
</dbReference>
<evidence type="ECO:0000313" key="1">
    <source>
        <dbReference type="EMBL" id="QMV65196.1"/>
    </source>
</evidence>
<protein>
    <submittedName>
        <fullName evidence="1">Uncharacterized protein</fullName>
    </submittedName>
</protein>
<dbReference type="AlphaFoldDB" id="A0A7G5DTX1"/>